<dbReference type="RefSeq" id="WP_172874090.1">
    <property type="nucleotide sequence ID" value="NZ_JABRWL010000006.1"/>
</dbReference>
<dbReference type="EMBL" id="JABRWM010000006">
    <property type="protein sequence ID" value="NRF23335.1"/>
    <property type="molecule type" value="Genomic_DNA"/>
</dbReference>
<protein>
    <recommendedName>
        <fullName evidence="4">Bacteriophage protein</fullName>
    </recommendedName>
</protein>
<proteinExistence type="predicted"/>
<comment type="caution">
    <text evidence="1">The sequence shown here is derived from an EMBL/GenBank/DDBJ whole genome shotgun (WGS) entry which is preliminary data.</text>
</comment>
<dbReference type="Proteomes" id="UP001155820">
    <property type="component" value="Unassembled WGS sequence"/>
</dbReference>
<dbReference type="EMBL" id="JABRWM010000006">
    <property type="protein sequence ID" value="NRF21650.1"/>
    <property type="molecule type" value="Genomic_DNA"/>
</dbReference>
<keyword evidence="3" id="KW-1185">Reference proteome</keyword>
<sequence length="156" mass="16474">MPMVKVERRKVGKGVAGISSLLPGPSSVKVGFPAGVADSDNINKAVWNEFGTSRGIPERPFMRNAMRNNKAAYKAAMKAAAAAIIEQAALGKSAADEKRKALKKLGVVAQGDIQAEITSLRTPPNAASTIRQKGSSNPLINSGEMRAAVTFQIKEK</sequence>
<accession>A0AA44EP19</accession>
<dbReference type="AlphaFoldDB" id="A0AA44EP19"/>
<evidence type="ECO:0008006" key="4">
    <source>
        <dbReference type="Google" id="ProtNLM"/>
    </source>
</evidence>
<reference evidence="1" key="1">
    <citation type="submission" date="2019-07" db="EMBL/GenBank/DDBJ databases">
        <title>FDA dAtabase for Regulatory Grade micrObial Sequences (FDA-ARGOS): Supporting development and validation of Infectious Disease Dx tests.</title>
        <authorList>
            <person name="Bachman M."/>
            <person name="Young C."/>
            <person name="Tallon L."/>
            <person name="Sadzewicz L."/>
            <person name="Vavikolanu K."/>
            <person name="Mehta A."/>
            <person name="Aluvathingal J."/>
            <person name="Nadendla S."/>
            <person name="Nandy P."/>
            <person name="Geyer C."/>
            <person name="Yan Y."/>
            <person name="Sichtig H."/>
        </authorList>
    </citation>
    <scope>NUCLEOTIDE SEQUENCE</scope>
    <source>
        <strain evidence="1">FDAARGOS_618</strain>
    </source>
</reference>
<evidence type="ECO:0000313" key="3">
    <source>
        <dbReference type="Proteomes" id="UP001155820"/>
    </source>
</evidence>
<evidence type="ECO:0000313" key="2">
    <source>
        <dbReference type="EMBL" id="NRF23335.1"/>
    </source>
</evidence>
<evidence type="ECO:0000313" key="1">
    <source>
        <dbReference type="EMBL" id="NRF21650.1"/>
    </source>
</evidence>
<gene>
    <name evidence="1" type="ORF">FOB26_21580</name>
    <name evidence="2" type="ORF">FOB26_30235</name>
</gene>
<name>A0AA44EP19_9HYPH</name>
<organism evidence="1 3">
    <name type="scientific">Agrobacterium pusense</name>
    <dbReference type="NCBI Taxonomy" id="648995"/>
    <lineage>
        <taxon>Bacteria</taxon>
        <taxon>Pseudomonadati</taxon>
        <taxon>Pseudomonadota</taxon>
        <taxon>Alphaproteobacteria</taxon>
        <taxon>Hyphomicrobiales</taxon>
        <taxon>Rhizobiaceae</taxon>
        <taxon>Rhizobium/Agrobacterium group</taxon>
        <taxon>Agrobacterium</taxon>
    </lineage>
</organism>